<keyword evidence="2" id="KW-0547">Nucleotide-binding</keyword>
<evidence type="ECO:0000256" key="2">
    <source>
        <dbReference type="ARBA" id="ARBA00022741"/>
    </source>
</evidence>
<evidence type="ECO:0000313" key="5">
    <source>
        <dbReference type="EMBL" id="GFH11888.1"/>
    </source>
</evidence>
<dbReference type="Gene3D" id="3.90.1200.10">
    <property type="match status" value="1"/>
</dbReference>
<dbReference type="PANTHER" id="PTHR34273">
    <property type="entry name" value="METHYLTHIORIBOSE KINASE"/>
    <property type="match status" value="1"/>
</dbReference>
<feature type="non-terminal residue" evidence="5">
    <location>
        <position position="1"/>
    </location>
</feature>
<feature type="non-terminal residue" evidence="5">
    <location>
        <position position="54"/>
    </location>
</feature>
<keyword evidence="3" id="KW-0418">Kinase</keyword>
<keyword evidence="4" id="KW-0067">ATP-binding</keyword>
<keyword evidence="1" id="KW-0808">Transferase</keyword>
<dbReference type="Proteomes" id="UP000485058">
    <property type="component" value="Unassembled WGS sequence"/>
</dbReference>
<sequence>MATMAMQYIAPPAIILRKGLIKGVEYPALADHLSDFLACTLFGSSLLALAPDEY</sequence>
<reference evidence="5 6" key="1">
    <citation type="submission" date="2020-02" db="EMBL/GenBank/DDBJ databases">
        <title>Draft genome sequence of Haematococcus lacustris strain NIES-144.</title>
        <authorList>
            <person name="Morimoto D."/>
            <person name="Nakagawa S."/>
            <person name="Yoshida T."/>
            <person name="Sawayama S."/>
        </authorList>
    </citation>
    <scope>NUCLEOTIDE SEQUENCE [LARGE SCALE GENOMIC DNA]</scope>
    <source>
        <strain evidence="5 6">NIES-144</strain>
    </source>
</reference>
<name>A0A699YWC1_HAELA</name>
<dbReference type="EMBL" id="BLLF01000445">
    <property type="protein sequence ID" value="GFH11888.1"/>
    <property type="molecule type" value="Genomic_DNA"/>
</dbReference>
<dbReference type="GO" id="GO:0005524">
    <property type="term" value="F:ATP binding"/>
    <property type="evidence" value="ECO:0007669"/>
    <property type="project" value="UniProtKB-KW"/>
</dbReference>
<organism evidence="5 6">
    <name type="scientific">Haematococcus lacustris</name>
    <name type="common">Green alga</name>
    <name type="synonym">Haematococcus pluvialis</name>
    <dbReference type="NCBI Taxonomy" id="44745"/>
    <lineage>
        <taxon>Eukaryota</taxon>
        <taxon>Viridiplantae</taxon>
        <taxon>Chlorophyta</taxon>
        <taxon>core chlorophytes</taxon>
        <taxon>Chlorophyceae</taxon>
        <taxon>CS clade</taxon>
        <taxon>Chlamydomonadales</taxon>
        <taxon>Haematococcaceae</taxon>
        <taxon>Haematococcus</taxon>
    </lineage>
</organism>
<dbReference type="AlphaFoldDB" id="A0A699YWC1"/>
<keyword evidence="6" id="KW-1185">Reference proteome</keyword>
<evidence type="ECO:0000256" key="3">
    <source>
        <dbReference type="ARBA" id="ARBA00022777"/>
    </source>
</evidence>
<evidence type="ECO:0000256" key="1">
    <source>
        <dbReference type="ARBA" id="ARBA00022679"/>
    </source>
</evidence>
<evidence type="ECO:0000256" key="4">
    <source>
        <dbReference type="ARBA" id="ARBA00022840"/>
    </source>
</evidence>
<dbReference type="PANTHER" id="PTHR34273:SF2">
    <property type="entry name" value="METHYLTHIORIBOSE KINASE"/>
    <property type="match status" value="1"/>
</dbReference>
<comment type="caution">
    <text evidence="5">The sequence shown here is derived from an EMBL/GenBank/DDBJ whole genome shotgun (WGS) entry which is preliminary data.</text>
</comment>
<dbReference type="GO" id="GO:0016301">
    <property type="term" value="F:kinase activity"/>
    <property type="evidence" value="ECO:0007669"/>
    <property type="project" value="UniProtKB-KW"/>
</dbReference>
<protein>
    <submittedName>
        <fullName evidence="5">APH domain-containing protein</fullName>
    </submittedName>
</protein>
<evidence type="ECO:0000313" key="6">
    <source>
        <dbReference type="Proteomes" id="UP000485058"/>
    </source>
</evidence>
<proteinExistence type="predicted"/>
<gene>
    <name evidence="5" type="ORF">HaLaN_07466</name>
</gene>
<accession>A0A699YWC1</accession>